<dbReference type="Pfam" id="PF02302">
    <property type="entry name" value="PTS_IIB"/>
    <property type="match status" value="1"/>
</dbReference>
<sequence length="101" mass="11018">MTKDRVFNVLSICGSGTVSSSMVAEKLKERLSEKGVRINTIEARPTEVANYVSRGGIDFIVTTSPLPGEYDIPVINAVGFLTGFDEEGFMDEVINVISKMQ</sequence>
<protein>
    <submittedName>
        <fullName evidence="3">PTS sugar transporter subunit IIB</fullName>
    </submittedName>
</protein>
<dbReference type="PROSITE" id="PS51099">
    <property type="entry name" value="PTS_EIIB_TYPE_2"/>
    <property type="match status" value="1"/>
</dbReference>
<evidence type="ECO:0000256" key="1">
    <source>
        <dbReference type="ARBA" id="ARBA00022679"/>
    </source>
</evidence>
<evidence type="ECO:0000313" key="3">
    <source>
        <dbReference type="EMBL" id="TZE81034.1"/>
    </source>
</evidence>
<organism evidence="3 4">
    <name type="scientific">Calorimonas adulescens</name>
    <dbReference type="NCBI Taxonomy" id="2606906"/>
    <lineage>
        <taxon>Bacteria</taxon>
        <taxon>Bacillati</taxon>
        <taxon>Bacillota</taxon>
        <taxon>Clostridia</taxon>
        <taxon>Thermoanaerobacterales</taxon>
        <taxon>Thermoanaerobacteraceae</taxon>
        <taxon>Calorimonas</taxon>
    </lineage>
</organism>
<reference evidence="3 4" key="1">
    <citation type="submission" date="2019-08" db="EMBL/GenBank/DDBJ databases">
        <title>Calorimonas adulescens gen. nov., sp. nov., an anaerobic thermophilic bacterium from Sakhalin hot spring.</title>
        <authorList>
            <person name="Khomyakova M.A."/>
            <person name="Merkel A.Y."/>
            <person name="Novikov A."/>
            <person name="Bonch-Osmolovskaya E.A."/>
            <person name="Slobodkin A.I."/>
        </authorList>
    </citation>
    <scope>NUCLEOTIDE SEQUENCE [LARGE SCALE GENOMIC DNA]</scope>
    <source>
        <strain evidence="3 4">A05MB</strain>
    </source>
</reference>
<keyword evidence="4" id="KW-1185">Reference proteome</keyword>
<dbReference type="AlphaFoldDB" id="A0A5D8QA23"/>
<keyword evidence="3" id="KW-0813">Transport</keyword>
<keyword evidence="3" id="KW-0762">Sugar transport</keyword>
<evidence type="ECO:0000313" key="4">
    <source>
        <dbReference type="Proteomes" id="UP000322976"/>
    </source>
</evidence>
<dbReference type="InterPro" id="IPR013011">
    <property type="entry name" value="PTS_EIIB_2"/>
</dbReference>
<dbReference type="Proteomes" id="UP000322976">
    <property type="component" value="Unassembled WGS sequence"/>
</dbReference>
<accession>A0A5D8QA23</accession>
<dbReference type="EMBL" id="VTPS01000019">
    <property type="protein sequence ID" value="TZE81034.1"/>
    <property type="molecule type" value="Genomic_DNA"/>
</dbReference>
<dbReference type="InterPro" id="IPR036095">
    <property type="entry name" value="PTS_EIIB-like_sf"/>
</dbReference>
<proteinExistence type="predicted"/>
<dbReference type="SUPFAM" id="SSF52794">
    <property type="entry name" value="PTS system IIB component-like"/>
    <property type="match status" value="1"/>
</dbReference>
<evidence type="ECO:0000259" key="2">
    <source>
        <dbReference type="PROSITE" id="PS51099"/>
    </source>
</evidence>
<gene>
    <name evidence="3" type="ORF">FWJ32_11065</name>
</gene>
<dbReference type="GO" id="GO:0008982">
    <property type="term" value="F:protein-N(PI)-phosphohistidine-sugar phosphotransferase activity"/>
    <property type="evidence" value="ECO:0007669"/>
    <property type="project" value="InterPro"/>
</dbReference>
<dbReference type="CDD" id="cd05566">
    <property type="entry name" value="PTS_IIB_galactitol"/>
    <property type="match status" value="1"/>
</dbReference>
<feature type="domain" description="PTS EIIB type-2" evidence="2">
    <location>
        <begin position="7"/>
        <end position="101"/>
    </location>
</feature>
<keyword evidence="1" id="KW-0808">Transferase</keyword>
<dbReference type="Gene3D" id="3.40.50.2300">
    <property type="match status" value="1"/>
</dbReference>
<dbReference type="RefSeq" id="WP_149546014.1">
    <property type="nucleotide sequence ID" value="NZ_VTPS01000019.1"/>
</dbReference>
<name>A0A5D8QA23_9THEO</name>
<dbReference type="InterPro" id="IPR003501">
    <property type="entry name" value="PTS_EIIB_2/3"/>
</dbReference>
<dbReference type="GO" id="GO:0009401">
    <property type="term" value="P:phosphoenolpyruvate-dependent sugar phosphotransferase system"/>
    <property type="evidence" value="ECO:0007669"/>
    <property type="project" value="InterPro"/>
</dbReference>
<comment type="caution">
    <text evidence="3">The sequence shown here is derived from an EMBL/GenBank/DDBJ whole genome shotgun (WGS) entry which is preliminary data.</text>
</comment>